<sequence>MPPLRIKYFTASLALVQQRAWRSSLLAIAAGTLVIPRLEVILGRRRFLDTKRFLGLGRRFTATLSLVAFLVSNLRYCKVTASSFRHITSYYRQAYALMFDWESRGKGNERMELMLEEAEAWWRYLMVAAHPSALATFLCYSLFLHCSILSPAFLFFLRPPLVADSVR</sequence>
<evidence type="ECO:0000256" key="1">
    <source>
        <dbReference type="SAM" id="Phobius"/>
    </source>
</evidence>
<feature type="transmembrane region" description="Helical" evidence="1">
    <location>
        <begin position="133"/>
        <end position="157"/>
    </location>
</feature>
<keyword evidence="3" id="KW-1185">Reference proteome</keyword>
<protein>
    <submittedName>
        <fullName evidence="2">Uncharacterized protein</fullName>
    </submittedName>
</protein>
<dbReference type="AlphaFoldDB" id="A0A6A4H5F3"/>
<keyword evidence="1" id="KW-0472">Membrane</keyword>
<feature type="transmembrane region" description="Helical" evidence="1">
    <location>
        <begin position="20"/>
        <end position="38"/>
    </location>
</feature>
<organism evidence="2 3">
    <name type="scientific">Gymnopus androsaceus JB14</name>
    <dbReference type="NCBI Taxonomy" id="1447944"/>
    <lineage>
        <taxon>Eukaryota</taxon>
        <taxon>Fungi</taxon>
        <taxon>Dikarya</taxon>
        <taxon>Basidiomycota</taxon>
        <taxon>Agaricomycotina</taxon>
        <taxon>Agaricomycetes</taxon>
        <taxon>Agaricomycetidae</taxon>
        <taxon>Agaricales</taxon>
        <taxon>Marasmiineae</taxon>
        <taxon>Omphalotaceae</taxon>
        <taxon>Gymnopus</taxon>
    </lineage>
</organism>
<gene>
    <name evidence="2" type="ORF">BT96DRAFT_944591</name>
</gene>
<name>A0A6A4H5F3_9AGAR</name>
<evidence type="ECO:0000313" key="3">
    <source>
        <dbReference type="Proteomes" id="UP000799118"/>
    </source>
</evidence>
<dbReference type="EMBL" id="ML769594">
    <property type="protein sequence ID" value="KAE9392485.1"/>
    <property type="molecule type" value="Genomic_DNA"/>
</dbReference>
<reference evidence="2" key="1">
    <citation type="journal article" date="2019" name="Environ. Microbiol.">
        <title>Fungal ecological strategies reflected in gene transcription - a case study of two litter decomposers.</title>
        <authorList>
            <person name="Barbi F."/>
            <person name="Kohler A."/>
            <person name="Barry K."/>
            <person name="Baskaran P."/>
            <person name="Daum C."/>
            <person name="Fauchery L."/>
            <person name="Ihrmark K."/>
            <person name="Kuo A."/>
            <person name="LaButti K."/>
            <person name="Lipzen A."/>
            <person name="Morin E."/>
            <person name="Grigoriev I.V."/>
            <person name="Henrissat B."/>
            <person name="Lindahl B."/>
            <person name="Martin F."/>
        </authorList>
    </citation>
    <scope>NUCLEOTIDE SEQUENCE</scope>
    <source>
        <strain evidence="2">JB14</strain>
    </source>
</reference>
<accession>A0A6A4H5F3</accession>
<evidence type="ECO:0000313" key="2">
    <source>
        <dbReference type="EMBL" id="KAE9392485.1"/>
    </source>
</evidence>
<keyword evidence="1" id="KW-0812">Transmembrane</keyword>
<keyword evidence="1" id="KW-1133">Transmembrane helix</keyword>
<dbReference type="Proteomes" id="UP000799118">
    <property type="component" value="Unassembled WGS sequence"/>
</dbReference>
<proteinExistence type="predicted"/>